<reference evidence="2 3" key="1">
    <citation type="journal article" date="2013" name="BMC Genomics">
        <title>Comparative genomics of parasitic silkworm microsporidia reveal an association between genome expansion and host adaptation.</title>
        <authorList>
            <person name="Pan G."/>
            <person name="Xu J."/>
            <person name="Li T."/>
            <person name="Xia Q."/>
            <person name="Liu S.L."/>
            <person name="Zhang G."/>
            <person name="Li S."/>
            <person name="Li C."/>
            <person name="Liu H."/>
            <person name="Yang L."/>
            <person name="Liu T."/>
            <person name="Zhang X."/>
            <person name="Wu Z."/>
            <person name="Fan W."/>
            <person name="Dang X."/>
            <person name="Xiang H."/>
            <person name="Tao M."/>
            <person name="Li Y."/>
            <person name="Hu J."/>
            <person name="Li Z."/>
            <person name="Lin L."/>
            <person name="Luo J."/>
            <person name="Geng L."/>
            <person name="Wang L."/>
            <person name="Long M."/>
            <person name="Wan Y."/>
            <person name="He N."/>
            <person name="Zhang Z."/>
            <person name="Lu C."/>
            <person name="Keeling P.J."/>
            <person name="Wang J."/>
            <person name="Xiang Z."/>
            <person name="Zhou Z."/>
        </authorList>
    </citation>
    <scope>NUCLEOTIDE SEQUENCE [LARGE SCALE GENOMIC DNA]</scope>
    <source>
        <strain evidence="3">CQ1 / CVCC 102059</strain>
    </source>
</reference>
<keyword evidence="1" id="KW-1133">Transmembrane helix</keyword>
<dbReference type="AlphaFoldDB" id="R0M2Q3"/>
<evidence type="ECO:0000256" key="1">
    <source>
        <dbReference type="SAM" id="Phobius"/>
    </source>
</evidence>
<dbReference type="OrthoDB" id="2190000at2759"/>
<dbReference type="EMBL" id="KB909375">
    <property type="protein sequence ID" value="EOB12304.1"/>
    <property type="molecule type" value="Genomic_DNA"/>
</dbReference>
<proteinExistence type="predicted"/>
<protein>
    <submittedName>
        <fullName evidence="2">Uncharacterized protein</fullName>
    </submittedName>
</protein>
<evidence type="ECO:0000313" key="2">
    <source>
        <dbReference type="EMBL" id="EOB12304.1"/>
    </source>
</evidence>
<organism evidence="2 3">
    <name type="scientific">Nosema bombycis (strain CQ1 / CVCC 102059)</name>
    <name type="common">Microsporidian parasite</name>
    <name type="synonym">Pebrine of silkworm</name>
    <dbReference type="NCBI Taxonomy" id="578461"/>
    <lineage>
        <taxon>Eukaryota</taxon>
        <taxon>Fungi</taxon>
        <taxon>Fungi incertae sedis</taxon>
        <taxon>Microsporidia</taxon>
        <taxon>Nosematidae</taxon>
        <taxon>Nosema</taxon>
    </lineage>
</organism>
<accession>R0M2Q3</accession>
<keyword evidence="3" id="KW-1185">Reference proteome</keyword>
<dbReference type="Proteomes" id="UP000016927">
    <property type="component" value="Unassembled WGS sequence"/>
</dbReference>
<keyword evidence="1" id="KW-0472">Membrane</keyword>
<sequence length="116" mass="12799">MLLSKNFTKLTTENIGNSFLFGLGSKFLGKIIKKKYSLYDLRSCIRTGGEFAKHSLIYSLNLLTLSKLGITPFLLPISSTFLTGFLLGLKNGMNYASRSAVINSSSFIMKTLVFGK</sequence>
<gene>
    <name evidence="2" type="ORF">NBO_467g0005</name>
</gene>
<keyword evidence="1" id="KW-0812">Transmembrane</keyword>
<evidence type="ECO:0000313" key="3">
    <source>
        <dbReference type="Proteomes" id="UP000016927"/>
    </source>
</evidence>
<feature type="transmembrane region" description="Helical" evidence="1">
    <location>
        <begin position="68"/>
        <end position="89"/>
    </location>
</feature>
<dbReference type="HOGENOM" id="CLU_167709_0_0_1"/>
<name>R0M2Q3_NOSB1</name>
<dbReference type="VEuPathDB" id="MicrosporidiaDB:NBO_467g0005"/>
<dbReference type="OMA" id="YTLNECV"/>